<proteinExistence type="predicted"/>
<evidence type="ECO:0000256" key="1">
    <source>
        <dbReference type="SAM" id="MobiDB-lite"/>
    </source>
</evidence>
<sequence>MAGRTATVGRYGRYALGPVPERRAPVAAPGDRRPGSVRRDRSAVPPADGHDRDVRRARARPAPVTGPARQPDRTDPAPYRPAPRPYPLRPPRSEARRGGSTP</sequence>
<organism evidence="2 3">
    <name type="scientific">Streptomyces hebeiensis</name>
    <dbReference type="NCBI Taxonomy" id="229486"/>
    <lineage>
        <taxon>Bacteria</taxon>
        <taxon>Bacillati</taxon>
        <taxon>Actinomycetota</taxon>
        <taxon>Actinomycetes</taxon>
        <taxon>Kitasatosporales</taxon>
        <taxon>Streptomycetaceae</taxon>
        <taxon>Streptomyces</taxon>
    </lineage>
</organism>
<evidence type="ECO:0000313" key="3">
    <source>
        <dbReference type="Proteomes" id="UP001501371"/>
    </source>
</evidence>
<feature type="compositionally biased region" description="Low complexity" evidence="1">
    <location>
        <begin position="60"/>
        <end position="69"/>
    </location>
</feature>
<protein>
    <submittedName>
        <fullName evidence="2">Uncharacterized protein</fullName>
    </submittedName>
</protein>
<gene>
    <name evidence="2" type="ORF">GCM10009654_02320</name>
</gene>
<evidence type="ECO:0000313" key="2">
    <source>
        <dbReference type="EMBL" id="GAA1150521.1"/>
    </source>
</evidence>
<accession>A0ABN1UGE1</accession>
<feature type="compositionally biased region" description="Basic and acidic residues" evidence="1">
    <location>
        <begin position="91"/>
        <end position="102"/>
    </location>
</feature>
<keyword evidence="3" id="KW-1185">Reference proteome</keyword>
<dbReference type="Proteomes" id="UP001501371">
    <property type="component" value="Unassembled WGS sequence"/>
</dbReference>
<reference evidence="2 3" key="1">
    <citation type="journal article" date="2019" name="Int. J. Syst. Evol. Microbiol.">
        <title>The Global Catalogue of Microorganisms (GCM) 10K type strain sequencing project: providing services to taxonomists for standard genome sequencing and annotation.</title>
        <authorList>
            <consortium name="The Broad Institute Genomics Platform"/>
            <consortium name="The Broad Institute Genome Sequencing Center for Infectious Disease"/>
            <person name="Wu L."/>
            <person name="Ma J."/>
        </authorList>
    </citation>
    <scope>NUCLEOTIDE SEQUENCE [LARGE SCALE GENOMIC DNA]</scope>
    <source>
        <strain evidence="2 3">JCM 12696</strain>
    </source>
</reference>
<name>A0ABN1UGE1_9ACTN</name>
<feature type="compositionally biased region" description="Pro residues" evidence="1">
    <location>
        <begin position="78"/>
        <end position="90"/>
    </location>
</feature>
<feature type="region of interest" description="Disordered" evidence="1">
    <location>
        <begin position="1"/>
        <end position="102"/>
    </location>
</feature>
<feature type="compositionally biased region" description="Basic and acidic residues" evidence="1">
    <location>
        <begin position="20"/>
        <end position="56"/>
    </location>
</feature>
<dbReference type="EMBL" id="BAAAKV010000001">
    <property type="protein sequence ID" value="GAA1150521.1"/>
    <property type="molecule type" value="Genomic_DNA"/>
</dbReference>
<comment type="caution">
    <text evidence="2">The sequence shown here is derived from an EMBL/GenBank/DDBJ whole genome shotgun (WGS) entry which is preliminary data.</text>
</comment>